<accession>A0A940YLD8</accession>
<dbReference type="GO" id="GO:0016758">
    <property type="term" value="F:hexosyltransferase activity"/>
    <property type="evidence" value="ECO:0007669"/>
    <property type="project" value="UniProtKB-ARBA"/>
</dbReference>
<dbReference type="EC" id="2.4.-.-" evidence="2"/>
<name>A0A940YLD8_9BURK</name>
<sequence>MSHAPSTPFPQELASLLRRLPLAAAAGGPLEPDVVLGECPPALLDEPLTLAAALLAGGADLAEACIARRHPDLDASQRTALVAQVLCTLLDEAAGDAPPAWAAALAEPLSREADTLAESLRVRFLLDRGTVEELPQAIHAATSLHDWPLALHGVERLRGALGPHTPPAVYGLGATCLHHLHRFAEADRWVAEGLGPQARRIAALEPPGEDALFERWGGQTAPVVSIVCTTYNHERYIESAIRGFLGQDCPFPFEVLIHDDASTDGTQAVIRAWQQRYPRLIKPVLQTENQMSRGVRPFELLLARAQGEFVATCEGDDYWIRPDKLRYQIGFMRQHPDVSCTAHNYYHFAELQLAVRQWGKGQHNAWITAHQLMSVQLLLWLPTLVFRRHFSAMPPERALAAFGDQFLVSWLGTFGRGAYLDTFVGAVRRENEFSSWSPLPERVKEQRRVQTWVAIRRLHQRLGHAEVVAELDRRIAASPLDATTKAQLLARADTFHTEPALAA</sequence>
<dbReference type="InterPro" id="IPR001173">
    <property type="entry name" value="Glyco_trans_2-like"/>
</dbReference>
<feature type="domain" description="Glycosyltransferase 2-like" evidence="1">
    <location>
        <begin position="225"/>
        <end position="357"/>
    </location>
</feature>
<evidence type="ECO:0000259" key="1">
    <source>
        <dbReference type="Pfam" id="PF00535"/>
    </source>
</evidence>
<dbReference type="RefSeq" id="WP_210800948.1">
    <property type="nucleotide sequence ID" value="NZ_JAGQDE010000003.1"/>
</dbReference>
<proteinExistence type="predicted"/>
<dbReference type="SUPFAM" id="SSF53448">
    <property type="entry name" value="Nucleotide-diphospho-sugar transferases"/>
    <property type="match status" value="1"/>
</dbReference>
<keyword evidence="2" id="KW-0808">Transferase</keyword>
<keyword evidence="2" id="KW-0328">Glycosyltransferase</keyword>
<dbReference type="PANTHER" id="PTHR22916">
    <property type="entry name" value="GLYCOSYLTRANSFERASE"/>
    <property type="match status" value="1"/>
</dbReference>
<protein>
    <submittedName>
        <fullName evidence="2">Glycosyltransferase</fullName>
        <ecNumber evidence="2">2.4.-.-</ecNumber>
    </submittedName>
</protein>
<keyword evidence="3" id="KW-1185">Reference proteome</keyword>
<evidence type="ECO:0000313" key="3">
    <source>
        <dbReference type="Proteomes" id="UP000678374"/>
    </source>
</evidence>
<dbReference type="InterPro" id="IPR029044">
    <property type="entry name" value="Nucleotide-diphossugar_trans"/>
</dbReference>
<dbReference type="EMBL" id="JAGQDE010000003">
    <property type="protein sequence ID" value="MBQ0958441.1"/>
    <property type="molecule type" value="Genomic_DNA"/>
</dbReference>
<reference evidence="2" key="1">
    <citation type="submission" date="2021-04" db="EMBL/GenBank/DDBJ databases">
        <title>The genome sequence of Ideonella sp. 4Y11.</title>
        <authorList>
            <person name="Liu Y."/>
        </authorList>
    </citation>
    <scope>NUCLEOTIDE SEQUENCE</scope>
    <source>
        <strain evidence="2">4Y11</strain>
    </source>
</reference>
<comment type="caution">
    <text evidence="2">The sequence shown here is derived from an EMBL/GenBank/DDBJ whole genome shotgun (WGS) entry which is preliminary data.</text>
</comment>
<gene>
    <name evidence="2" type="ORF">KAK06_05670</name>
</gene>
<evidence type="ECO:0000313" key="2">
    <source>
        <dbReference type="EMBL" id="MBQ0958441.1"/>
    </source>
</evidence>
<dbReference type="Proteomes" id="UP000678374">
    <property type="component" value="Unassembled WGS sequence"/>
</dbReference>
<dbReference type="PANTHER" id="PTHR22916:SF3">
    <property type="entry name" value="UDP-GLCNAC:BETAGAL BETA-1,3-N-ACETYLGLUCOSAMINYLTRANSFERASE-LIKE PROTEIN 1"/>
    <property type="match status" value="1"/>
</dbReference>
<dbReference type="AlphaFoldDB" id="A0A940YLD8"/>
<dbReference type="Pfam" id="PF00535">
    <property type="entry name" value="Glycos_transf_2"/>
    <property type="match status" value="1"/>
</dbReference>
<dbReference type="Gene3D" id="3.90.550.10">
    <property type="entry name" value="Spore Coat Polysaccharide Biosynthesis Protein SpsA, Chain A"/>
    <property type="match status" value="1"/>
</dbReference>
<organism evidence="2 3">
    <name type="scientific">Ideonella aquatica</name>
    <dbReference type="NCBI Taxonomy" id="2824119"/>
    <lineage>
        <taxon>Bacteria</taxon>
        <taxon>Pseudomonadati</taxon>
        <taxon>Pseudomonadota</taxon>
        <taxon>Betaproteobacteria</taxon>
        <taxon>Burkholderiales</taxon>
        <taxon>Sphaerotilaceae</taxon>
        <taxon>Ideonella</taxon>
    </lineage>
</organism>